<dbReference type="InterPro" id="IPR051678">
    <property type="entry name" value="AGP_Transferase"/>
</dbReference>
<accession>A0AAD6VDK9</accession>
<dbReference type="InterPro" id="IPR011009">
    <property type="entry name" value="Kinase-like_dom_sf"/>
</dbReference>
<dbReference type="EMBL" id="JARJCW010000029">
    <property type="protein sequence ID" value="KAJ7209997.1"/>
    <property type="molecule type" value="Genomic_DNA"/>
</dbReference>
<evidence type="ECO:0000259" key="1">
    <source>
        <dbReference type="Pfam" id="PF01636"/>
    </source>
</evidence>
<dbReference type="Gene3D" id="3.90.1200.10">
    <property type="match status" value="1"/>
</dbReference>
<gene>
    <name evidence="2" type="ORF">GGX14DRAFT_534803</name>
</gene>
<dbReference type="Pfam" id="PF01636">
    <property type="entry name" value="APH"/>
    <property type="match status" value="1"/>
</dbReference>
<dbReference type="AlphaFoldDB" id="A0AAD6VDK9"/>
<evidence type="ECO:0000313" key="3">
    <source>
        <dbReference type="Proteomes" id="UP001219525"/>
    </source>
</evidence>
<keyword evidence="3" id="KW-1185">Reference proteome</keyword>
<dbReference type="SUPFAM" id="SSF56112">
    <property type="entry name" value="Protein kinase-like (PK-like)"/>
    <property type="match status" value="1"/>
</dbReference>
<evidence type="ECO:0000313" key="2">
    <source>
        <dbReference type="EMBL" id="KAJ7209997.1"/>
    </source>
</evidence>
<proteinExistence type="predicted"/>
<reference evidence="2" key="1">
    <citation type="submission" date="2023-03" db="EMBL/GenBank/DDBJ databases">
        <title>Massive genome expansion in bonnet fungi (Mycena s.s.) driven by repeated elements and novel gene families across ecological guilds.</title>
        <authorList>
            <consortium name="Lawrence Berkeley National Laboratory"/>
            <person name="Harder C.B."/>
            <person name="Miyauchi S."/>
            <person name="Viragh M."/>
            <person name="Kuo A."/>
            <person name="Thoen E."/>
            <person name="Andreopoulos B."/>
            <person name="Lu D."/>
            <person name="Skrede I."/>
            <person name="Drula E."/>
            <person name="Henrissat B."/>
            <person name="Morin E."/>
            <person name="Kohler A."/>
            <person name="Barry K."/>
            <person name="LaButti K."/>
            <person name="Morin E."/>
            <person name="Salamov A."/>
            <person name="Lipzen A."/>
            <person name="Mereny Z."/>
            <person name="Hegedus B."/>
            <person name="Baldrian P."/>
            <person name="Stursova M."/>
            <person name="Weitz H."/>
            <person name="Taylor A."/>
            <person name="Grigoriev I.V."/>
            <person name="Nagy L.G."/>
            <person name="Martin F."/>
            <person name="Kauserud H."/>
        </authorList>
    </citation>
    <scope>NUCLEOTIDE SEQUENCE</scope>
    <source>
        <strain evidence="2">9144</strain>
    </source>
</reference>
<dbReference type="PANTHER" id="PTHR21310:SF58">
    <property type="entry name" value="AMINOGLYCOSIDE PHOSPHOTRANSFERASE DOMAIN-CONTAINING PROTEIN"/>
    <property type="match status" value="1"/>
</dbReference>
<sequence length="286" mass="32962">MPPLFRYQRSSSFGSLVWALWLHLPPTWRGAAYRLLIRLRGEEIPFSYAHRLPWFYAKLCWSVDEALATEHIRTHTAIPVPYILDVVPSGCANRPWLMISSALSGRPLFANGTGHRLIHASEPQLQRIKDDLRGWIAQLRALRSPYGGRVCGFAGGPLRSFRAGEEPVGPFDSIVEFHSQDFCVVAPPVRPRFAELTATRNKRAYTICLVHGDLLLHNLLADEDFRLTGMIDLESAAWMPEYWETLSSSRSHYWRMWCWKDILHDVFPQYEEELELDREIQTSRGD</sequence>
<protein>
    <recommendedName>
        <fullName evidence="1">Aminoglycoside phosphotransferase domain-containing protein</fullName>
    </recommendedName>
</protein>
<name>A0AAD6VDK9_9AGAR</name>
<comment type="caution">
    <text evidence="2">The sequence shown here is derived from an EMBL/GenBank/DDBJ whole genome shotgun (WGS) entry which is preliminary data.</text>
</comment>
<dbReference type="Proteomes" id="UP001219525">
    <property type="component" value="Unassembled WGS sequence"/>
</dbReference>
<dbReference type="PANTHER" id="PTHR21310">
    <property type="entry name" value="AMINOGLYCOSIDE PHOSPHOTRANSFERASE-RELATED-RELATED"/>
    <property type="match status" value="1"/>
</dbReference>
<feature type="domain" description="Aminoglycoside phosphotransferase" evidence="1">
    <location>
        <begin position="194"/>
        <end position="257"/>
    </location>
</feature>
<dbReference type="InterPro" id="IPR002575">
    <property type="entry name" value="Aminoglycoside_PTrfase"/>
</dbReference>
<organism evidence="2 3">
    <name type="scientific">Mycena pura</name>
    <dbReference type="NCBI Taxonomy" id="153505"/>
    <lineage>
        <taxon>Eukaryota</taxon>
        <taxon>Fungi</taxon>
        <taxon>Dikarya</taxon>
        <taxon>Basidiomycota</taxon>
        <taxon>Agaricomycotina</taxon>
        <taxon>Agaricomycetes</taxon>
        <taxon>Agaricomycetidae</taxon>
        <taxon>Agaricales</taxon>
        <taxon>Marasmiineae</taxon>
        <taxon>Mycenaceae</taxon>
        <taxon>Mycena</taxon>
    </lineage>
</organism>